<evidence type="ECO:0000256" key="3">
    <source>
        <dbReference type="ARBA" id="ARBA00073381"/>
    </source>
</evidence>
<feature type="active site" description="Proton donor/acceptor" evidence="4">
    <location>
        <position position="272"/>
    </location>
</feature>
<evidence type="ECO:0000256" key="4">
    <source>
        <dbReference type="PIRSR" id="PIRSR610122-1"/>
    </source>
</evidence>
<dbReference type="Pfam" id="PF01154">
    <property type="entry name" value="HMG_CoA_synt_N"/>
    <property type="match status" value="1"/>
</dbReference>
<dbReference type="CDD" id="cd00827">
    <property type="entry name" value="init_cond_enzymes"/>
    <property type="match status" value="1"/>
</dbReference>
<dbReference type="GO" id="GO:0006084">
    <property type="term" value="P:acetyl-CoA metabolic process"/>
    <property type="evidence" value="ECO:0007669"/>
    <property type="project" value="InterPro"/>
</dbReference>
<dbReference type="Gene3D" id="3.40.47.10">
    <property type="match status" value="1"/>
</dbReference>
<name>A0AAN7WPX5_9SACH</name>
<gene>
    <name evidence="9" type="ORF">RI543_000559</name>
</gene>
<feature type="domain" description="Hydroxymethylglutaryl-coenzyme A synthase N-terminal" evidence="7">
    <location>
        <begin position="26"/>
        <end position="196"/>
    </location>
</feature>
<dbReference type="GO" id="GO:0006696">
    <property type="term" value="P:ergosterol biosynthetic process"/>
    <property type="evidence" value="ECO:0007669"/>
    <property type="project" value="TreeGrafter"/>
</dbReference>
<feature type="binding site" evidence="5">
    <location>
        <position position="230"/>
    </location>
    <ligand>
        <name>CoA</name>
        <dbReference type="ChEBI" id="CHEBI:57287"/>
    </ligand>
</feature>
<dbReference type="FunFam" id="3.40.47.10:FF:000008">
    <property type="entry name" value="3-hydroxy-3-methylglutaryl coenzyme A synthase"/>
    <property type="match status" value="1"/>
</dbReference>
<dbReference type="SUPFAM" id="SSF53901">
    <property type="entry name" value="Thiolase-like"/>
    <property type="match status" value="2"/>
</dbReference>
<evidence type="ECO:0000256" key="2">
    <source>
        <dbReference type="ARBA" id="ARBA00022679"/>
    </source>
</evidence>
<comment type="similarity">
    <text evidence="1 6">Belongs to the thiolase-like superfamily. HMG-CoA synthase family.</text>
</comment>
<dbReference type="GO" id="GO:0004421">
    <property type="term" value="F:hydroxymethylglutaryl-CoA synthase activity"/>
    <property type="evidence" value="ECO:0007669"/>
    <property type="project" value="UniProtKB-EC"/>
</dbReference>
<dbReference type="Pfam" id="PF08540">
    <property type="entry name" value="HMG_CoA_synt_C"/>
    <property type="match status" value="1"/>
</dbReference>
<dbReference type="InterPro" id="IPR010122">
    <property type="entry name" value="HMG_CoA_synthase_euk"/>
</dbReference>
<accession>A0AAN7WPX5</accession>
<dbReference type="GO" id="GO:0010142">
    <property type="term" value="P:farnesyl diphosphate biosynthetic process, mevalonate pathway"/>
    <property type="evidence" value="ECO:0007669"/>
    <property type="project" value="InterPro"/>
</dbReference>
<evidence type="ECO:0000259" key="8">
    <source>
        <dbReference type="Pfam" id="PF08540"/>
    </source>
</evidence>
<comment type="catalytic activity">
    <reaction evidence="6">
        <text>acetoacetyl-CoA + acetyl-CoA + H2O = (3S)-3-hydroxy-3-methylglutaryl-CoA + CoA + H(+)</text>
        <dbReference type="Rhea" id="RHEA:10188"/>
        <dbReference type="ChEBI" id="CHEBI:15377"/>
        <dbReference type="ChEBI" id="CHEBI:15378"/>
        <dbReference type="ChEBI" id="CHEBI:43074"/>
        <dbReference type="ChEBI" id="CHEBI:57286"/>
        <dbReference type="ChEBI" id="CHEBI:57287"/>
        <dbReference type="ChEBI" id="CHEBI:57288"/>
        <dbReference type="EC" id="2.3.3.10"/>
    </reaction>
</comment>
<evidence type="ECO:0000259" key="7">
    <source>
        <dbReference type="Pfam" id="PF01154"/>
    </source>
</evidence>
<evidence type="ECO:0000256" key="5">
    <source>
        <dbReference type="PIRSR" id="PIRSR610122-2"/>
    </source>
</evidence>
<dbReference type="PANTHER" id="PTHR43323:SF2">
    <property type="entry name" value="HYDROXYMETHYLGLUTARYL-COA SYNTHASE"/>
    <property type="match status" value="1"/>
</dbReference>
<evidence type="ECO:0000313" key="9">
    <source>
        <dbReference type="EMBL" id="KAK5781908.1"/>
    </source>
</evidence>
<feature type="binding site" evidence="5">
    <location>
        <position position="281"/>
    </location>
    <ligand>
        <name>CoA</name>
        <dbReference type="ChEBI" id="CHEBI:57287"/>
    </ligand>
</feature>
<dbReference type="NCBIfam" id="TIGR01833">
    <property type="entry name" value="HMG-CoA-S_euk"/>
    <property type="match status" value="1"/>
</dbReference>
<feature type="domain" description="Hydroxymethylglutaryl-coenzyme A synthase C-terminal" evidence="8">
    <location>
        <begin position="200"/>
        <end position="473"/>
    </location>
</feature>
<evidence type="ECO:0000256" key="6">
    <source>
        <dbReference type="RuleBase" id="RU364071"/>
    </source>
</evidence>
<dbReference type="EC" id="2.3.3.10" evidence="6"/>
<keyword evidence="2 6" id="KW-0808">Transferase</keyword>
<dbReference type="PANTHER" id="PTHR43323">
    <property type="entry name" value="3-HYDROXY-3-METHYLGLUTARYL COENZYME A SYNTHASE"/>
    <property type="match status" value="1"/>
</dbReference>
<feature type="binding site" evidence="5">
    <location>
        <position position="277"/>
    </location>
    <ligand>
        <name>CoA</name>
        <dbReference type="ChEBI" id="CHEBI:57287"/>
    </ligand>
</feature>
<evidence type="ECO:0000256" key="1">
    <source>
        <dbReference type="ARBA" id="ARBA00007061"/>
    </source>
</evidence>
<dbReference type="InterPro" id="IPR013746">
    <property type="entry name" value="HMG_CoA_synt_C_dom"/>
</dbReference>
<keyword evidence="10" id="KW-1185">Reference proteome</keyword>
<dbReference type="Proteomes" id="UP001306508">
    <property type="component" value="Unassembled WGS sequence"/>
</dbReference>
<organism evidence="9 10">
    <name type="scientific">Arxiozyma heterogenica</name>
    <dbReference type="NCBI Taxonomy" id="278026"/>
    <lineage>
        <taxon>Eukaryota</taxon>
        <taxon>Fungi</taxon>
        <taxon>Dikarya</taxon>
        <taxon>Ascomycota</taxon>
        <taxon>Saccharomycotina</taxon>
        <taxon>Saccharomycetes</taxon>
        <taxon>Saccharomycetales</taxon>
        <taxon>Saccharomycetaceae</taxon>
        <taxon>Arxiozyma</taxon>
    </lineage>
</organism>
<feature type="active site" description="Acyl-thioester intermediate" evidence="4">
    <location>
        <position position="139"/>
    </location>
</feature>
<dbReference type="InterPro" id="IPR016039">
    <property type="entry name" value="Thiolase-like"/>
</dbReference>
<protein>
    <recommendedName>
        <fullName evidence="3 6">Hydroxymethylglutaryl-CoA synthase</fullName>
        <shortName evidence="6">HMG-CoA synthase</shortName>
        <ecNumber evidence="6">2.3.3.10</ecNumber>
    </recommendedName>
    <alternativeName>
        <fullName evidence="6">3-hydroxy-3-methylglutaryl coenzyme A synthase</fullName>
    </alternativeName>
</protein>
<feature type="active site" description="Proton donor/acceptor" evidence="4">
    <location>
        <position position="106"/>
    </location>
</feature>
<comment type="function">
    <text evidence="6">Catalyzes the condensation of acetyl-CoA with acetoacetyl-CoA to form HMG-CoA.</text>
</comment>
<proteinExistence type="inferred from homology"/>
<dbReference type="EMBL" id="JAWIZZ010000023">
    <property type="protein sequence ID" value="KAK5781908.1"/>
    <property type="molecule type" value="Genomic_DNA"/>
</dbReference>
<dbReference type="InterPro" id="IPR013528">
    <property type="entry name" value="HMG_CoA_synth_N"/>
</dbReference>
<evidence type="ECO:0000313" key="10">
    <source>
        <dbReference type="Proteomes" id="UP001306508"/>
    </source>
</evidence>
<comment type="caution">
    <text evidence="9">The sequence shown here is derived from an EMBL/GenBank/DDBJ whole genome shotgun (WGS) entry which is preliminary data.</text>
</comment>
<sequence length="474" mass="53633">MTKRQRLENGNEEVSSTLNYNIEPARNVGIKGLQVYIPQQYVSQESLETHDGVSKGKYTIGLGQTNMVFVNDREDIYSMALTVVSNLIKKYNIDKNQIGRLEVGTETLLDKSKSIKSVLMQLFSETDGDIEGIDTINACYGGTSALFNTVNWIKSDNWDGRDAIVVCGDIAIYEKGPARPTGGAGMVALWVGPNAPLVMNTVRASYMEHVYDFFKPDLTSEYPVVQGHYSLQCYIKALDKAYNNYKNKLNKISGASESSLKVTDLFDYNVFHVPTCKLVNKSFARLLYNDWLQDPSLYPDVDKSLLELTYEESLTDKRIEKTFMPIAKELFSKRVRPSLELPTNTGNMYTGSVFAALASLLHFTSIKQDIFEKDTLIGKTIGMFSYGSGMAASLYSFTVREDLTTIVDKLDLNTWFGNRVRLTPEEYESQLKQREAIHLKKDYKPVGTIEYIRSGSYYLTDIDSMYRRSYAIKE</sequence>
<dbReference type="AlphaFoldDB" id="A0AAN7WPX5"/>
<reference evidence="10" key="1">
    <citation type="submission" date="2023-07" db="EMBL/GenBank/DDBJ databases">
        <title>A draft genome of Kazachstania heterogenica Y-27499.</title>
        <authorList>
            <person name="Donic C."/>
            <person name="Kralova J.S."/>
            <person name="Fidel L."/>
            <person name="Ben-Dor S."/>
            <person name="Jung S."/>
        </authorList>
    </citation>
    <scope>NUCLEOTIDE SEQUENCE [LARGE SCALE GENOMIC DNA]</scope>
    <source>
        <strain evidence="10">Y27499</strain>
    </source>
</reference>